<dbReference type="OrthoDB" id="7191282at2"/>
<gene>
    <name evidence="1" type="ORF">Lsan_1408</name>
</gene>
<keyword evidence="2" id="KW-1185">Reference proteome</keyword>
<evidence type="ECO:0000313" key="2">
    <source>
        <dbReference type="Proteomes" id="UP000054703"/>
    </source>
</evidence>
<protein>
    <submittedName>
        <fullName evidence="1">Putative Peptidase, trypsin-like serine and cysteine</fullName>
    </submittedName>
</protein>
<name>A0A0W0Z2D4_9GAMM</name>
<sequence>MIKRQFVGVEPKFSINNFESKWIKHPDPNVDLAALPIAGLLNQTTASGKKIFFMPIDDSLIPESEVITNLNGIEDIIMIGYPNGIWDQINNLPIVRRGITATNPKHDYNGLPVIIIDCACFPGSSGSPVLILNQGSYPDSKGNLSIGNRIIFLGVLYAGPQHEAEGEIRIIETPLQQVPISLSRIPNNLGFVVKSEKIKDFKSILSSAQNT</sequence>
<organism evidence="1 2">
    <name type="scientific">Legionella santicrucis</name>
    <dbReference type="NCBI Taxonomy" id="45074"/>
    <lineage>
        <taxon>Bacteria</taxon>
        <taxon>Pseudomonadati</taxon>
        <taxon>Pseudomonadota</taxon>
        <taxon>Gammaproteobacteria</taxon>
        <taxon>Legionellales</taxon>
        <taxon>Legionellaceae</taxon>
        <taxon>Legionella</taxon>
    </lineage>
</organism>
<dbReference type="SUPFAM" id="SSF50494">
    <property type="entry name" value="Trypsin-like serine proteases"/>
    <property type="match status" value="1"/>
</dbReference>
<dbReference type="PATRIC" id="fig|45074.5.peg.1499"/>
<dbReference type="Pfam" id="PF13365">
    <property type="entry name" value="Trypsin_2"/>
    <property type="match status" value="1"/>
</dbReference>
<dbReference type="STRING" id="45074.Lsan_1408"/>
<accession>A0A0W0Z2D4</accession>
<dbReference type="Proteomes" id="UP000054703">
    <property type="component" value="Unassembled WGS sequence"/>
</dbReference>
<evidence type="ECO:0000313" key="1">
    <source>
        <dbReference type="EMBL" id="KTD63290.1"/>
    </source>
</evidence>
<dbReference type="AlphaFoldDB" id="A0A0W0Z2D4"/>
<proteinExistence type="predicted"/>
<dbReference type="InterPro" id="IPR009003">
    <property type="entry name" value="Peptidase_S1_PA"/>
</dbReference>
<dbReference type="EMBL" id="LNYU01000029">
    <property type="protein sequence ID" value="KTD63290.1"/>
    <property type="molecule type" value="Genomic_DNA"/>
</dbReference>
<comment type="caution">
    <text evidence="1">The sequence shown here is derived from an EMBL/GenBank/DDBJ whole genome shotgun (WGS) entry which is preliminary data.</text>
</comment>
<dbReference type="Gene3D" id="2.40.10.10">
    <property type="entry name" value="Trypsin-like serine proteases"/>
    <property type="match status" value="1"/>
</dbReference>
<dbReference type="RefSeq" id="WP_058513804.1">
    <property type="nucleotide sequence ID" value="NZ_CAAAIH010000078.1"/>
</dbReference>
<dbReference type="InterPro" id="IPR043504">
    <property type="entry name" value="Peptidase_S1_PA_chymotrypsin"/>
</dbReference>
<reference evidence="1 2" key="1">
    <citation type="submission" date="2015-11" db="EMBL/GenBank/DDBJ databases">
        <title>Genomic analysis of 38 Legionella species identifies large and diverse effector repertoires.</title>
        <authorList>
            <person name="Burstein D."/>
            <person name="Amaro F."/>
            <person name="Zusman T."/>
            <person name="Lifshitz Z."/>
            <person name="Cohen O."/>
            <person name="Gilbert J.A."/>
            <person name="Pupko T."/>
            <person name="Shuman H.A."/>
            <person name="Segal G."/>
        </authorList>
    </citation>
    <scope>NUCLEOTIDE SEQUENCE [LARGE SCALE GENOMIC DNA]</scope>
    <source>
        <strain evidence="1 2">SC-63-C7</strain>
    </source>
</reference>